<name>A0A2R5EJK3_9BACL</name>
<protein>
    <recommendedName>
        <fullName evidence="8">RsgI N-terminal anti-sigma domain-containing protein</fullName>
    </recommendedName>
</protein>
<organism evidence="9 10">
    <name type="scientific">Paenibacillus agaridevorans</name>
    <dbReference type="NCBI Taxonomy" id="171404"/>
    <lineage>
        <taxon>Bacteria</taxon>
        <taxon>Bacillati</taxon>
        <taxon>Bacillota</taxon>
        <taxon>Bacilli</taxon>
        <taxon>Bacillales</taxon>
        <taxon>Paenibacillaceae</taxon>
        <taxon>Paenibacillus</taxon>
    </lineage>
</organism>
<feature type="compositionally biased region" description="Basic and acidic residues" evidence="6">
    <location>
        <begin position="463"/>
        <end position="495"/>
    </location>
</feature>
<evidence type="ECO:0000256" key="4">
    <source>
        <dbReference type="ARBA" id="ARBA00022989"/>
    </source>
</evidence>
<feature type="compositionally biased region" description="Basic and acidic residues" evidence="6">
    <location>
        <begin position="346"/>
        <end position="359"/>
    </location>
</feature>
<accession>A0A2R5EJK3</accession>
<dbReference type="RefSeq" id="WP_108991969.1">
    <property type="nucleotide sequence ID" value="NZ_BDQX01000054.1"/>
</dbReference>
<evidence type="ECO:0000256" key="2">
    <source>
        <dbReference type="ARBA" id="ARBA00022475"/>
    </source>
</evidence>
<comment type="subcellular location">
    <subcellularLocation>
        <location evidence="1">Cell membrane</location>
        <topology evidence="1">Single-pass membrane protein</topology>
    </subcellularLocation>
</comment>
<dbReference type="InterPro" id="IPR055431">
    <property type="entry name" value="RsgI_M"/>
</dbReference>
<gene>
    <name evidence="9" type="ORF">PAT3040_01330</name>
</gene>
<keyword evidence="4 7" id="KW-1133">Transmembrane helix</keyword>
<keyword evidence="2" id="KW-1003">Cell membrane</keyword>
<evidence type="ECO:0000259" key="8">
    <source>
        <dbReference type="PROSITE" id="PS51849"/>
    </source>
</evidence>
<dbReference type="AlphaFoldDB" id="A0A2R5EJK3"/>
<evidence type="ECO:0000256" key="5">
    <source>
        <dbReference type="ARBA" id="ARBA00023136"/>
    </source>
</evidence>
<feature type="compositionally biased region" description="Acidic residues" evidence="6">
    <location>
        <begin position="420"/>
        <end position="434"/>
    </location>
</feature>
<dbReference type="InterPro" id="IPR024449">
    <property type="entry name" value="Anti-sigma_RsgI_N"/>
</dbReference>
<dbReference type="EMBL" id="BDQX01000054">
    <property type="protein sequence ID" value="GBG06792.1"/>
    <property type="molecule type" value="Genomic_DNA"/>
</dbReference>
<dbReference type="Pfam" id="PF12791">
    <property type="entry name" value="RsgI_N"/>
    <property type="match status" value="1"/>
</dbReference>
<dbReference type="PROSITE" id="PS51849">
    <property type="entry name" value="RSGI_N"/>
    <property type="match status" value="1"/>
</dbReference>
<sequence length="495" mass="54888">MKRGIVMSIHEQHAVVMTQDGQFLRAPLAGSPQIGQELLFEEEAAPLPRRRLAGRRRFLTYASSAAALLLLITVCFLYAAIESNPVVAYVTMDINPSIEIGIDNKEKVRELRAMNEAGSRLIADLDYKGQPVENVATLILEKASLAHYLDAPHKDILIASILMNGSKEQNEEFERLLAQSLDNELRAWLTEHDKPAGSVTITTLFLPTELRSEADSIGISSGKLALYLMAKNEGYTLEIDSLKKQSIDNATASIGGIEGIVGAAEEAASKEQLEKLLQQERAENANAASKPSPTATAKPTVKPTAKPADQPATKPASKPTSKPASKPTVKPAGKPSGKPTATAKPGRGDWEKQWGSHWDKEQLEKLRKEWEKAAKEWEKSGKDWSNQWEKWLEEQAEAIKDSNRKNGNGSGKDDRWNQDDRDEDDDRDDDDRDDNDWKQKGRGDQASWNNGAGGGMFSGSSGGKRDEDRRGEKHERREERDRDKRGDDKNERDGK</sequence>
<feature type="compositionally biased region" description="Basic and acidic residues" evidence="6">
    <location>
        <begin position="372"/>
        <end position="382"/>
    </location>
</feature>
<feature type="transmembrane region" description="Helical" evidence="7">
    <location>
        <begin position="58"/>
        <end position="81"/>
    </location>
</feature>
<proteinExistence type="predicted"/>
<evidence type="ECO:0000256" key="1">
    <source>
        <dbReference type="ARBA" id="ARBA00004162"/>
    </source>
</evidence>
<keyword evidence="10" id="KW-1185">Reference proteome</keyword>
<feature type="domain" description="RsgI N-terminal anti-sigma" evidence="8">
    <location>
        <begin position="2"/>
        <end position="49"/>
    </location>
</feature>
<evidence type="ECO:0000313" key="10">
    <source>
        <dbReference type="Proteomes" id="UP000245202"/>
    </source>
</evidence>
<comment type="caution">
    <text evidence="9">The sequence shown here is derived from an EMBL/GenBank/DDBJ whole genome shotgun (WGS) entry which is preliminary data.</text>
</comment>
<feature type="compositionally biased region" description="Low complexity" evidence="6">
    <location>
        <begin position="284"/>
        <end position="308"/>
    </location>
</feature>
<evidence type="ECO:0000256" key="7">
    <source>
        <dbReference type="SAM" id="Phobius"/>
    </source>
</evidence>
<feature type="region of interest" description="Disordered" evidence="6">
    <location>
        <begin position="282"/>
        <end position="359"/>
    </location>
</feature>
<keyword evidence="5 7" id="KW-0472">Membrane</keyword>
<feature type="region of interest" description="Disordered" evidence="6">
    <location>
        <begin position="372"/>
        <end position="495"/>
    </location>
</feature>
<feature type="compositionally biased region" description="Basic and acidic residues" evidence="6">
    <location>
        <begin position="390"/>
        <end position="404"/>
    </location>
</feature>
<dbReference type="GO" id="GO:0005886">
    <property type="term" value="C:plasma membrane"/>
    <property type="evidence" value="ECO:0007669"/>
    <property type="project" value="UniProtKB-SubCell"/>
</dbReference>
<reference evidence="9 10" key="1">
    <citation type="submission" date="2017-08" db="EMBL/GenBank/DDBJ databases">
        <title>Substantial Increase in Enzyme Production by Combined Drug-Resistance Mutations in Paenibacillus agaridevorans.</title>
        <authorList>
            <person name="Tanaka Y."/>
            <person name="Funane K."/>
            <person name="Hosaka T."/>
            <person name="Shiwa Y."/>
            <person name="Fujita N."/>
            <person name="Miyazaki T."/>
            <person name="Yoshikawa H."/>
            <person name="Murakami K."/>
            <person name="Kasahara K."/>
            <person name="Inaoka T."/>
            <person name="Hiraga Y."/>
            <person name="Ochi K."/>
        </authorList>
    </citation>
    <scope>NUCLEOTIDE SEQUENCE [LARGE SCALE GENOMIC DNA]</scope>
    <source>
        <strain evidence="9 10">T-3040</strain>
    </source>
</reference>
<evidence type="ECO:0000256" key="3">
    <source>
        <dbReference type="ARBA" id="ARBA00022692"/>
    </source>
</evidence>
<keyword evidence="3 7" id="KW-0812">Transmembrane</keyword>
<evidence type="ECO:0000313" key="9">
    <source>
        <dbReference type="EMBL" id="GBG06792.1"/>
    </source>
</evidence>
<evidence type="ECO:0000256" key="6">
    <source>
        <dbReference type="SAM" id="MobiDB-lite"/>
    </source>
</evidence>
<dbReference type="Pfam" id="PF23750">
    <property type="entry name" value="RsgI_M"/>
    <property type="match status" value="1"/>
</dbReference>
<feature type="compositionally biased region" description="Gly residues" evidence="6">
    <location>
        <begin position="451"/>
        <end position="462"/>
    </location>
</feature>
<dbReference type="Proteomes" id="UP000245202">
    <property type="component" value="Unassembled WGS sequence"/>
</dbReference>